<evidence type="ECO:0000256" key="1">
    <source>
        <dbReference type="SAM" id="Coils"/>
    </source>
</evidence>
<feature type="coiled-coil region" evidence="1">
    <location>
        <begin position="119"/>
        <end position="153"/>
    </location>
</feature>
<dbReference type="EnsemblMetazoa" id="OVOC7224.1">
    <property type="protein sequence ID" value="OVOC7224.1"/>
    <property type="gene ID" value="WBGene00244033"/>
</dbReference>
<accession>A0A8R1XXX1</accession>
<dbReference type="AlphaFoldDB" id="A0A8R1XXX1"/>
<reference evidence="3" key="1">
    <citation type="submission" date="2013-10" db="EMBL/GenBank/DDBJ databases">
        <title>Genome sequencing of Onchocerca volvulus.</title>
        <authorList>
            <person name="Cotton J."/>
            <person name="Tsai J."/>
            <person name="Stanley E."/>
            <person name="Tracey A."/>
            <person name="Holroyd N."/>
            <person name="Lustigman S."/>
            <person name="Berriman M."/>
        </authorList>
    </citation>
    <scope>NUCLEOTIDE SEQUENCE</scope>
</reference>
<name>A0A8R1XXX1_ONCVO</name>
<dbReference type="Proteomes" id="UP000024404">
    <property type="component" value="Unassembled WGS sequence"/>
</dbReference>
<keyword evidence="3" id="KW-1185">Reference proteome</keyword>
<evidence type="ECO:0000313" key="3">
    <source>
        <dbReference type="Proteomes" id="UP000024404"/>
    </source>
</evidence>
<evidence type="ECO:0000313" key="2">
    <source>
        <dbReference type="EnsemblMetazoa" id="OVOC7224.1"/>
    </source>
</evidence>
<protein>
    <submittedName>
        <fullName evidence="2">Uncharacterized protein</fullName>
    </submittedName>
</protein>
<dbReference type="OMA" id="LLHAQWQ"/>
<dbReference type="EMBL" id="CMVM020000190">
    <property type="status" value="NOT_ANNOTATED_CDS"/>
    <property type="molecule type" value="Genomic_DNA"/>
</dbReference>
<proteinExistence type="predicted"/>
<sequence length="164" mass="19018">MNETTLNVQDVEDEAKNENLVRDYLLHQLQLNLLHAHSQDKVHAEAVEELMETKRTMQEMEDDVVRKFSALNQQYEQINGKFLAHLMDFCFILIKPLLKKIEQLSIKRQTILDTFNGDAKAYLANHQAKTEQLAQLEEEIKNQRKVIAALDDRISAIDSMLQSP</sequence>
<keyword evidence="1" id="KW-0175">Coiled coil</keyword>
<reference evidence="2" key="2">
    <citation type="submission" date="2022-06" db="UniProtKB">
        <authorList>
            <consortium name="EnsemblMetazoa"/>
        </authorList>
    </citation>
    <scope>IDENTIFICATION</scope>
</reference>
<organism evidence="2 3">
    <name type="scientific">Onchocerca volvulus</name>
    <dbReference type="NCBI Taxonomy" id="6282"/>
    <lineage>
        <taxon>Eukaryota</taxon>
        <taxon>Metazoa</taxon>
        <taxon>Ecdysozoa</taxon>
        <taxon>Nematoda</taxon>
        <taxon>Chromadorea</taxon>
        <taxon>Rhabditida</taxon>
        <taxon>Spirurina</taxon>
        <taxon>Spiruromorpha</taxon>
        <taxon>Filarioidea</taxon>
        <taxon>Onchocercidae</taxon>
        <taxon>Onchocerca</taxon>
    </lineage>
</organism>